<evidence type="ECO:0000313" key="3">
    <source>
        <dbReference type="Proteomes" id="UP000619293"/>
    </source>
</evidence>
<feature type="region of interest" description="Disordered" evidence="1">
    <location>
        <begin position="178"/>
        <end position="210"/>
    </location>
</feature>
<feature type="compositionally biased region" description="Basic and acidic residues" evidence="1">
    <location>
        <begin position="178"/>
        <end position="199"/>
    </location>
</feature>
<gene>
    <name evidence="2" type="ORF">Cch02nite_32600</name>
</gene>
<evidence type="ECO:0000313" key="2">
    <source>
        <dbReference type="EMBL" id="GIF89816.1"/>
    </source>
</evidence>
<dbReference type="EMBL" id="BONG01000018">
    <property type="protein sequence ID" value="GIF89816.1"/>
    <property type="molecule type" value="Genomic_DNA"/>
</dbReference>
<proteinExistence type="predicted"/>
<protein>
    <submittedName>
        <fullName evidence="2">Uncharacterized protein</fullName>
    </submittedName>
</protein>
<organism evidence="2 3">
    <name type="scientific">Catellatospora chokoriensis</name>
    <dbReference type="NCBI Taxonomy" id="310353"/>
    <lineage>
        <taxon>Bacteria</taxon>
        <taxon>Bacillati</taxon>
        <taxon>Actinomycetota</taxon>
        <taxon>Actinomycetes</taxon>
        <taxon>Micromonosporales</taxon>
        <taxon>Micromonosporaceae</taxon>
        <taxon>Catellatospora</taxon>
    </lineage>
</organism>
<keyword evidence="3" id="KW-1185">Reference proteome</keyword>
<dbReference type="AlphaFoldDB" id="A0A8J3NRS5"/>
<dbReference type="RefSeq" id="WP_191838961.1">
    <property type="nucleotide sequence ID" value="NZ_BAAALB010000008.1"/>
</dbReference>
<dbReference type="Proteomes" id="UP000619293">
    <property type="component" value="Unassembled WGS sequence"/>
</dbReference>
<name>A0A8J3NRS5_9ACTN</name>
<sequence length="393" mass="43634">MNEPTGNPDKITSLWAQAEADRAELARLKTGVRRRMLLAVRLGVVDIERACSMLSAWGLPQLPRRWAVSCELLAVARCWQTGADRAIKHIRDIAPEQWQQAAGPDDSVHTVWPLEARFDPAAIADNDIRAYVVTARLGACVWVSAESRQAAVTQARARLVQIQHDLTEMTIDASVLERIEADEERTRPQPLRPPRDAPHRPPMPSLPPPLRLADAIRAQRRARRELAEFVRDIRARVIAALSDAEVHGRGHRDPHDLVDWFMVSSGLAGLPRSQQFAVTATVAMTIEATSAEQARSLSVQMLADSWPHYPQPGLPITFSDHRSVAEVAAGQGGFQVVWRVTYLVCQRAHRSAALAKEAVRLQLDTAALRAADVSLEVAELGLRPDRRLDPYQD</sequence>
<reference evidence="2 3" key="1">
    <citation type="submission" date="2021-01" db="EMBL/GenBank/DDBJ databases">
        <title>Whole genome shotgun sequence of Catellatospora chokoriensis NBRC 107358.</title>
        <authorList>
            <person name="Komaki H."/>
            <person name="Tamura T."/>
        </authorList>
    </citation>
    <scope>NUCLEOTIDE SEQUENCE [LARGE SCALE GENOMIC DNA]</scope>
    <source>
        <strain evidence="2 3">NBRC 107358</strain>
    </source>
</reference>
<accession>A0A8J3NRS5</accession>
<feature type="compositionally biased region" description="Pro residues" evidence="1">
    <location>
        <begin position="200"/>
        <end position="210"/>
    </location>
</feature>
<comment type="caution">
    <text evidence="2">The sequence shown here is derived from an EMBL/GenBank/DDBJ whole genome shotgun (WGS) entry which is preliminary data.</text>
</comment>
<evidence type="ECO:0000256" key="1">
    <source>
        <dbReference type="SAM" id="MobiDB-lite"/>
    </source>
</evidence>